<evidence type="ECO:0000313" key="2">
    <source>
        <dbReference type="EMBL" id="KAG1327003.1"/>
    </source>
</evidence>
<feature type="domain" description="LSM12 anticodon-binding" evidence="1">
    <location>
        <begin position="67"/>
        <end position="108"/>
    </location>
</feature>
<reference evidence="2" key="2">
    <citation type="submission" date="2019-07" db="EMBL/GenBank/DDBJ databases">
        <authorList>
            <person name="Yang Y."/>
            <person name="Bocs S."/>
            <person name="Baudouin L."/>
        </authorList>
    </citation>
    <scope>NUCLEOTIDE SEQUENCE</scope>
    <source>
        <tissue evidence="2">Spear leaf of Hainan Tall coconut</tissue>
    </source>
</reference>
<evidence type="ECO:0000313" key="3">
    <source>
        <dbReference type="Proteomes" id="UP000797356"/>
    </source>
</evidence>
<comment type="caution">
    <text evidence="2">The sequence shown here is derived from an EMBL/GenBank/DDBJ whole genome shotgun (WGS) entry which is preliminary data.</text>
</comment>
<evidence type="ECO:0000259" key="1">
    <source>
        <dbReference type="Pfam" id="PF09793"/>
    </source>
</evidence>
<accession>A0A8K0HVP9</accession>
<organism evidence="2 3">
    <name type="scientific">Cocos nucifera</name>
    <name type="common">Coconut palm</name>
    <dbReference type="NCBI Taxonomy" id="13894"/>
    <lineage>
        <taxon>Eukaryota</taxon>
        <taxon>Viridiplantae</taxon>
        <taxon>Streptophyta</taxon>
        <taxon>Embryophyta</taxon>
        <taxon>Tracheophyta</taxon>
        <taxon>Spermatophyta</taxon>
        <taxon>Magnoliopsida</taxon>
        <taxon>Liliopsida</taxon>
        <taxon>Arecaceae</taxon>
        <taxon>Arecoideae</taxon>
        <taxon>Cocoseae</taxon>
        <taxon>Attaleinae</taxon>
        <taxon>Cocos</taxon>
    </lineage>
</organism>
<dbReference type="Pfam" id="PF09793">
    <property type="entry name" value="AD"/>
    <property type="match status" value="1"/>
</dbReference>
<keyword evidence="3" id="KW-1185">Reference proteome</keyword>
<dbReference type="OrthoDB" id="1057137at2759"/>
<dbReference type="EMBL" id="CM017872">
    <property type="protein sequence ID" value="KAG1327003.1"/>
    <property type="molecule type" value="Genomic_DNA"/>
</dbReference>
<reference evidence="2" key="1">
    <citation type="journal article" date="2017" name="Gigascience">
        <title>The genome draft of coconut (Cocos nucifera).</title>
        <authorList>
            <person name="Xiao Y."/>
            <person name="Xu P."/>
            <person name="Fan H."/>
            <person name="Baudouin L."/>
            <person name="Xia W."/>
            <person name="Bocs S."/>
            <person name="Xu J."/>
            <person name="Li Q."/>
            <person name="Guo A."/>
            <person name="Zhou L."/>
            <person name="Li J."/>
            <person name="Wu Y."/>
            <person name="Ma Z."/>
            <person name="Armero A."/>
            <person name="Issali A.E."/>
            <person name="Liu N."/>
            <person name="Peng M."/>
            <person name="Yang Y."/>
        </authorList>
    </citation>
    <scope>NUCLEOTIDE SEQUENCE</scope>
    <source>
        <tissue evidence="2">Spear leaf of Hainan Tall coconut</tissue>
    </source>
</reference>
<proteinExistence type="predicted"/>
<dbReference type="Proteomes" id="UP000797356">
    <property type="component" value="Chromosome 1"/>
</dbReference>
<protein>
    <recommendedName>
        <fullName evidence="1">LSM12 anticodon-binding domain-containing protein</fullName>
    </recommendedName>
</protein>
<gene>
    <name evidence="2" type="ORF">COCNU_01G009370</name>
</gene>
<name>A0A8K0HVP9_COCNU</name>
<sequence length="125" mass="13803">MDGGNGEEFAVGCILAIETTFGDERVQEGATKAGTRRNLRLLKANYIKDFTLLGRGEDPLDFKKCYVDLAGIHSREEAALRQAEVEAERIGIGVTSDAQSIFDALSKISRVLSVLFFPFFLRTPM</sequence>
<dbReference type="InterPro" id="IPR019181">
    <property type="entry name" value="LSM12_ABD"/>
</dbReference>
<dbReference type="AlphaFoldDB" id="A0A8K0HVP9"/>
<dbReference type="InterPro" id="IPR039683">
    <property type="entry name" value="Lsm12-like"/>
</dbReference>
<dbReference type="PANTHER" id="PTHR13542">
    <property type="entry name" value="LSM12 HOMOLOG"/>
    <property type="match status" value="1"/>
</dbReference>